<dbReference type="Gene3D" id="3.90.226.10">
    <property type="entry name" value="2-enoyl-CoA Hydratase, Chain A, domain 1"/>
    <property type="match status" value="1"/>
</dbReference>
<evidence type="ECO:0000313" key="8">
    <source>
        <dbReference type="Proteomes" id="UP000250369"/>
    </source>
</evidence>
<gene>
    <name evidence="7" type="ORF">DQG23_27725</name>
</gene>
<dbReference type="RefSeq" id="WP_113034282.1">
    <property type="nucleotide sequence ID" value="NZ_QMFB01000019.1"/>
</dbReference>
<protein>
    <submittedName>
        <fullName evidence="7">Peptidase S41</fullName>
    </submittedName>
</protein>
<keyword evidence="4 5" id="KW-0720">Serine protease</keyword>
<dbReference type="GO" id="GO:0008236">
    <property type="term" value="F:serine-type peptidase activity"/>
    <property type="evidence" value="ECO:0007669"/>
    <property type="project" value="UniProtKB-KW"/>
</dbReference>
<dbReference type="SUPFAM" id="SSF50156">
    <property type="entry name" value="PDZ domain-like"/>
    <property type="match status" value="1"/>
</dbReference>
<dbReference type="PANTHER" id="PTHR32060">
    <property type="entry name" value="TAIL-SPECIFIC PROTEASE"/>
    <property type="match status" value="1"/>
</dbReference>
<dbReference type="FunFam" id="2.30.42.10:FF:000063">
    <property type="entry name" value="Peptidase, S41 family"/>
    <property type="match status" value="1"/>
</dbReference>
<dbReference type="CDD" id="cd07560">
    <property type="entry name" value="Peptidase_S41_CPP"/>
    <property type="match status" value="1"/>
</dbReference>
<comment type="caution">
    <text evidence="7">The sequence shown here is derived from an EMBL/GenBank/DDBJ whole genome shotgun (WGS) entry which is preliminary data.</text>
</comment>
<dbReference type="SMART" id="SM00228">
    <property type="entry name" value="PDZ"/>
    <property type="match status" value="1"/>
</dbReference>
<dbReference type="Proteomes" id="UP000250369">
    <property type="component" value="Unassembled WGS sequence"/>
</dbReference>
<evidence type="ECO:0000313" key="7">
    <source>
        <dbReference type="EMBL" id="RAV17431.1"/>
    </source>
</evidence>
<keyword evidence="8" id="KW-1185">Reference proteome</keyword>
<dbReference type="GO" id="GO:0030288">
    <property type="term" value="C:outer membrane-bounded periplasmic space"/>
    <property type="evidence" value="ECO:0007669"/>
    <property type="project" value="TreeGrafter"/>
</dbReference>
<evidence type="ECO:0000259" key="6">
    <source>
        <dbReference type="PROSITE" id="PS50106"/>
    </source>
</evidence>
<dbReference type="CDD" id="cd06782">
    <property type="entry name" value="cpPDZ_CPP-like"/>
    <property type="match status" value="1"/>
</dbReference>
<evidence type="ECO:0000256" key="3">
    <source>
        <dbReference type="ARBA" id="ARBA00022801"/>
    </source>
</evidence>
<accession>A0A329MBS2</accession>
<dbReference type="EMBL" id="QMFB01000019">
    <property type="protein sequence ID" value="RAV17431.1"/>
    <property type="molecule type" value="Genomic_DNA"/>
</dbReference>
<evidence type="ECO:0000256" key="1">
    <source>
        <dbReference type="ARBA" id="ARBA00009179"/>
    </source>
</evidence>
<evidence type="ECO:0000256" key="2">
    <source>
        <dbReference type="ARBA" id="ARBA00022670"/>
    </source>
</evidence>
<dbReference type="PROSITE" id="PS50106">
    <property type="entry name" value="PDZ"/>
    <property type="match status" value="1"/>
</dbReference>
<dbReference type="Gene3D" id="2.30.42.10">
    <property type="match status" value="1"/>
</dbReference>
<dbReference type="InterPro" id="IPR001478">
    <property type="entry name" value="PDZ"/>
</dbReference>
<evidence type="ECO:0000256" key="4">
    <source>
        <dbReference type="ARBA" id="ARBA00022825"/>
    </source>
</evidence>
<dbReference type="SUPFAM" id="SSF47090">
    <property type="entry name" value="PGBD-like"/>
    <property type="match status" value="1"/>
</dbReference>
<dbReference type="Pfam" id="PF01471">
    <property type="entry name" value="PG_binding_1"/>
    <property type="match status" value="1"/>
</dbReference>
<reference evidence="7 8" key="1">
    <citation type="journal article" date="2009" name="Int. J. Syst. Evol. Microbiol.">
        <title>Paenibacillus contaminans sp. nov., isolated from a contaminated laboratory plate.</title>
        <authorList>
            <person name="Chou J.H."/>
            <person name="Lee J.H."/>
            <person name="Lin M.C."/>
            <person name="Chang P.S."/>
            <person name="Arun A.B."/>
            <person name="Young C.C."/>
            <person name="Chen W.M."/>
        </authorList>
    </citation>
    <scope>NUCLEOTIDE SEQUENCE [LARGE SCALE GENOMIC DNA]</scope>
    <source>
        <strain evidence="7 8">CKOBP-6</strain>
    </source>
</reference>
<dbReference type="InterPro" id="IPR005151">
    <property type="entry name" value="Tail-specific_protease"/>
</dbReference>
<dbReference type="SUPFAM" id="SSF52096">
    <property type="entry name" value="ClpP/crotonase"/>
    <property type="match status" value="1"/>
</dbReference>
<dbReference type="InterPro" id="IPR055210">
    <property type="entry name" value="CtpA/B_N"/>
</dbReference>
<sequence>MAFKGRTVLAFILLSMFASSILTLTIVKSPAFSQEISGSAGAPSGTAGSKAGAGLSDADVKKISKTFDLIQKNYVSEVEHDKVVNGAINGMLAVLDDPYTSYMDQKEAKQFDESISSSFEGVGAEVSMVDGKVTIMSPIKGSPAEKAGLRTGDVIVTVNSEKLDGLTLNQAVMKIRGQKGTQAKLGVVRSGAAEPIEVIVVRDAISVETVYAEMMSDGIGKIEIRQFSLNTGTRFKEELEKLENQGMKGLVIDVRNDPGGLLDVVLDIVQPFVEKGKPLIQVENKIGQKDTKVSENPNPPKKYPVAVLINNGSASASEILAGVFKEVVPGSKIIGETSYGKGTVQVTFSKEMGDGSNIKMTVYKWLTPNGNWINKKGVEPDMKVEQPAIYTVAPFSRKTTLKFDTTGEDVKTLQTMLAALGFPADRTDGYFSDKTMRAVKSFQQQHGLTATGEVDEKTMDKLEQETIAFIKEGKHDLQLSAAVKHMQDKLSGK</sequence>
<dbReference type="FunFam" id="3.30.750.44:FF:000001">
    <property type="entry name" value="S41 family peptidase"/>
    <property type="match status" value="1"/>
</dbReference>
<dbReference type="Pfam" id="PF17820">
    <property type="entry name" value="PDZ_6"/>
    <property type="match status" value="1"/>
</dbReference>
<dbReference type="GO" id="GO:0007165">
    <property type="term" value="P:signal transduction"/>
    <property type="evidence" value="ECO:0007669"/>
    <property type="project" value="TreeGrafter"/>
</dbReference>
<dbReference type="NCBIfam" id="TIGR00225">
    <property type="entry name" value="prc"/>
    <property type="match status" value="1"/>
</dbReference>
<feature type="domain" description="PDZ" evidence="6">
    <location>
        <begin position="112"/>
        <end position="176"/>
    </location>
</feature>
<dbReference type="GO" id="GO:0004175">
    <property type="term" value="F:endopeptidase activity"/>
    <property type="evidence" value="ECO:0007669"/>
    <property type="project" value="TreeGrafter"/>
</dbReference>
<dbReference type="InterPro" id="IPR036365">
    <property type="entry name" value="PGBD-like_sf"/>
</dbReference>
<dbReference type="InterPro" id="IPR029045">
    <property type="entry name" value="ClpP/crotonase-like_dom_sf"/>
</dbReference>
<dbReference type="GO" id="GO:0006508">
    <property type="term" value="P:proteolysis"/>
    <property type="evidence" value="ECO:0007669"/>
    <property type="project" value="UniProtKB-KW"/>
</dbReference>
<dbReference type="InterPro" id="IPR002477">
    <property type="entry name" value="Peptidoglycan-bd-like"/>
</dbReference>
<proteinExistence type="inferred from homology"/>
<organism evidence="7 8">
    <name type="scientific">Paenibacillus contaminans</name>
    <dbReference type="NCBI Taxonomy" id="450362"/>
    <lineage>
        <taxon>Bacteria</taxon>
        <taxon>Bacillati</taxon>
        <taxon>Bacillota</taxon>
        <taxon>Bacilli</taxon>
        <taxon>Bacillales</taxon>
        <taxon>Paenibacillaceae</taxon>
        <taxon>Paenibacillus</taxon>
    </lineage>
</organism>
<evidence type="ECO:0000256" key="5">
    <source>
        <dbReference type="RuleBase" id="RU004404"/>
    </source>
</evidence>
<dbReference type="Gene3D" id="1.10.101.10">
    <property type="entry name" value="PGBD-like superfamily/PGBD"/>
    <property type="match status" value="1"/>
</dbReference>
<keyword evidence="3 5" id="KW-0378">Hydrolase</keyword>
<dbReference type="InterPro" id="IPR036034">
    <property type="entry name" value="PDZ_sf"/>
</dbReference>
<dbReference type="Pfam" id="PF03572">
    <property type="entry name" value="Peptidase_S41"/>
    <property type="match status" value="1"/>
</dbReference>
<dbReference type="Pfam" id="PF22694">
    <property type="entry name" value="CtpB_N-like"/>
    <property type="match status" value="1"/>
</dbReference>
<name>A0A329MBS2_9BACL</name>
<comment type="similarity">
    <text evidence="1 5">Belongs to the peptidase S41A family.</text>
</comment>
<keyword evidence="2 5" id="KW-0645">Protease</keyword>
<dbReference type="OrthoDB" id="9812068at2"/>
<dbReference type="PANTHER" id="PTHR32060:SF29">
    <property type="entry name" value="CARBOXY-TERMINAL PROCESSING PROTEASE CTPB"/>
    <property type="match status" value="1"/>
</dbReference>
<dbReference type="SMART" id="SM00245">
    <property type="entry name" value="TSPc"/>
    <property type="match status" value="1"/>
</dbReference>
<dbReference type="InterPro" id="IPR041489">
    <property type="entry name" value="PDZ_6"/>
</dbReference>
<dbReference type="InterPro" id="IPR004447">
    <property type="entry name" value="Peptidase_S41A"/>
</dbReference>
<dbReference type="AlphaFoldDB" id="A0A329MBS2"/>
<dbReference type="InterPro" id="IPR036366">
    <property type="entry name" value="PGBDSf"/>
</dbReference>
<dbReference type="Gene3D" id="3.30.750.44">
    <property type="match status" value="1"/>
</dbReference>